<accession>A0A2P7S426</accession>
<organism evidence="3 4">
    <name type="scientific">Kumtagia ephedrae</name>
    <dbReference type="NCBI Taxonomy" id="2116701"/>
    <lineage>
        <taxon>Bacteria</taxon>
        <taxon>Pseudomonadati</taxon>
        <taxon>Pseudomonadota</taxon>
        <taxon>Alphaproteobacteria</taxon>
        <taxon>Hyphomicrobiales</taxon>
        <taxon>Phyllobacteriaceae</taxon>
        <taxon>Kumtagia</taxon>
    </lineage>
</organism>
<evidence type="ECO:0000313" key="3">
    <source>
        <dbReference type="EMBL" id="PSJ57233.1"/>
    </source>
</evidence>
<evidence type="ECO:0000256" key="1">
    <source>
        <dbReference type="ARBA" id="ARBA00006817"/>
    </source>
</evidence>
<evidence type="ECO:0000259" key="2">
    <source>
        <dbReference type="Pfam" id="PF08327"/>
    </source>
</evidence>
<evidence type="ECO:0000313" key="4">
    <source>
        <dbReference type="Proteomes" id="UP000241229"/>
    </source>
</evidence>
<feature type="domain" description="Activator of Hsp90 ATPase homologue 1/2-like C-terminal" evidence="2">
    <location>
        <begin position="18"/>
        <end position="128"/>
    </location>
</feature>
<dbReference type="SUPFAM" id="SSF55961">
    <property type="entry name" value="Bet v1-like"/>
    <property type="match status" value="1"/>
</dbReference>
<dbReference type="EMBL" id="PXYK01000018">
    <property type="protein sequence ID" value="PSJ57233.1"/>
    <property type="molecule type" value="Genomic_DNA"/>
</dbReference>
<gene>
    <name evidence="3" type="ORF">C7I84_18480</name>
</gene>
<dbReference type="InterPro" id="IPR013538">
    <property type="entry name" value="ASHA1/2-like_C"/>
</dbReference>
<dbReference type="CDD" id="cd08901">
    <property type="entry name" value="SRPBCC_CalC_Aha1-like_8"/>
    <property type="match status" value="1"/>
</dbReference>
<dbReference type="Pfam" id="PF08327">
    <property type="entry name" value="AHSA1"/>
    <property type="match status" value="1"/>
</dbReference>
<keyword evidence="4" id="KW-1185">Reference proteome</keyword>
<reference evidence="3 4" key="1">
    <citation type="submission" date="2018-03" db="EMBL/GenBank/DDBJ databases">
        <title>The draft genome of Mesorhizobium sp. 6GN-30.</title>
        <authorList>
            <person name="Liu L."/>
            <person name="Li L."/>
            <person name="Wang T."/>
            <person name="Zhang X."/>
            <person name="Liang L."/>
        </authorList>
    </citation>
    <scope>NUCLEOTIDE SEQUENCE [LARGE SCALE GENOMIC DNA]</scope>
    <source>
        <strain evidence="3 4">6GN30</strain>
    </source>
</reference>
<comment type="caution">
    <text evidence="3">The sequence shown here is derived from an EMBL/GenBank/DDBJ whole genome shotgun (WGS) entry which is preliminary data.</text>
</comment>
<proteinExistence type="inferred from homology"/>
<protein>
    <submittedName>
        <fullName evidence="3">Polyketide cyclase</fullName>
    </submittedName>
</protein>
<dbReference type="RefSeq" id="WP_106773693.1">
    <property type="nucleotide sequence ID" value="NZ_PXYK01000018.1"/>
</dbReference>
<name>A0A2P7S426_9HYPH</name>
<dbReference type="Proteomes" id="UP000241229">
    <property type="component" value="Unassembled WGS sequence"/>
</dbReference>
<dbReference type="Gene3D" id="3.30.530.20">
    <property type="match status" value="1"/>
</dbReference>
<sequence>MKSENTPVAVAEMLIRRPVETVFAAFVDPAITTKFWFTYGSARLDSGGPVRWDWAMYGVSADVLVDELVANEKILMRWGDPATTAEWRFDPRPDGTAFVSVRNWGFAGDAESRAGQAIGSTEGFTLVLAGAKAWLEHGLALELIRDRYPDGLPKE</sequence>
<dbReference type="InterPro" id="IPR023393">
    <property type="entry name" value="START-like_dom_sf"/>
</dbReference>
<comment type="similarity">
    <text evidence="1">Belongs to the AHA1 family.</text>
</comment>
<dbReference type="OrthoDB" id="9806378at2"/>
<dbReference type="AlphaFoldDB" id="A0A2P7S426"/>